<dbReference type="SMART" id="SM00382">
    <property type="entry name" value="AAA"/>
    <property type="match status" value="1"/>
</dbReference>
<dbReference type="InterPro" id="IPR003439">
    <property type="entry name" value="ABC_transporter-like_ATP-bd"/>
</dbReference>
<name>A0A538SQF9_UNCEI</name>
<evidence type="ECO:0000256" key="1">
    <source>
        <dbReference type="ARBA" id="ARBA00005417"/>
    </source>
</evidence>
<feature type="domain" description="ABC transporter" evidence="5">
    <location>
        <begin position="33"/>
        <end position="267"/>
    </location>
</feature>
<dbReference type="PROSITE" id="PS50893">
    <property type="entry name" value="ABC_TRANSPORTER_2"/>
    <property type="match status" value="1"/>
</dbReference>
<dbReference type="InterPro" id="IPR003593">
    <property type="entry name" value="AAA+_ATPase"/>
</dbReference>
<dbReference type="PANTHER" id="PTHR43335">
    <property type="entry name" value="ABC TRANSPORTER, ATP-BINDING PROTEIN"/>
    <property type="match status" value="1"/>
</dbReference>
<dbReference type="Proteomes" id="UP000319829">
    <property type="component" value="Unassembled WGS sequence"/>
</dbReference>
<accession>A0A538SQF9</accession>
<dbReference type="InterPro" id="IPR027417">
    <property type="entry name" value="P-loop_NTPase"/>
</dbReference>
<evidence type="ECO:0000259" key="5">
    <source>
        <dbReference type="PROSITE" id="PS50893"/>
    </source>
</evidence>
<dbReference type="AlphaFoldDB" id="A0A538SQF9"/>
<dbReference type="GO" id="GO:0016887">
    <property type="term" value="F:ATP hydrolysis activity"/>
    <property type="evidence" value="ECO:0007669"/>
    <property type="project" value="InterPro"/>
</dbReference>
<keyword evidence="2" id="KW-0813">Transport</keyword>
<gene>
    <name evidence="6" type="ORF">E6K74_08850</name>
</gene>
<evidence type="ECO:0000313" key="7">
    <source>
        <dbReference type="Proteomes" id="UP000319829"/>
    </source>
</evidence>
<protein>
    <submittedName>
        <fullName evidence="6">ABC transporter ATP-binding protein</fullName>
    </submittedName>
</protein>
<evidence type="ECO:0000256" key="2">
    <source>
        <dbReference type="ARBA" id="ARBA00022448"/>
    </source>
</evidence>
<evidence type="ECO:0000313" key="6">
    <source>
        <dbReference type="EMBL" id="TMQ53611.1"/>
    </source>
</evidence>
<reference evidence="6 7" key="1">
    <citation type="journal article" date="2019" name="Nat. Microbiol.">
        <title>Mediterranean grassland soil C-N compound turnover is dependent on rainfall and depth, and is mediated by genomically divergent microorganisms.</title>
        <authorList>
            <person name="Diamond S."/>
            <person name="Andeer P.F."/>
            <person name="Li Z."/>
            <person name="Crits-Christoph A."/>
            <person name="Burstein D."/>
            <person name="Anantharaman K."/>
            <person name="Lane K.R."/>
            <person name="Thomas B.C."/>
            <person name="Pan C."/>
            <person name="Northen T.R."/>
            <person name="Banfield J.F."/>
        </authorList>
    </citation>
    <scope>NUCLEOTIDE SEQUENCE [LARGE SCALE GENOMIC DNA]</scope>
    <source>
        <strain evidence="6">WS_4</strain>
    </source>
</reference>
<dbReference type="Gene3D" id="3.40.50.300">
    <property type="entry name" value="P-loop containing nucleotide triphosphate hydrolases"/>
    <property type="match status" value="1"/>
</dbReference>
<comment type="similarity">
    <text evidence="1">Belongs to the ABC transporter superfamily.</text>
</comment>
<comment type="caution">
    <text evidence="6">The sequence shown here is derived from an EMBL/GenBank/DDBJ whole genome shotgun (WGS) entry which is preliminary data.</text>
</comment>
<evidence type="ECO:0000256" key="3">
    <source>
        <dbReference type="ARBA" id="ARBA00022741"/>
    </source>
</evidence>
<organism evidence="6 7">
    <name type="scientific">Eiseniibacteriota bacterium</name>
    <dbReference type="NCBI Taxonomy" id="2212470"/>
    <lineage>
        <taxon>Bacteria</taxon>
        <taxon>Candidatus Eiseniibacteriota</taxon>
    </lineage>
</organism>
<sequence length="350" mass="38769">MSRDRDDSRGRPGWAAEAAARSQLREVEPLPTILLDGVSKVYRDPMTLKPFTAVDGVSLSLEPGEIFGLLGPNGAGKTSTIKMILGLTRPTRGTIRLEGRDPQDPTARRRLGYLPENPCFYDHLTAEEYLGLVGSLFSIEPRTVRRRAEALLERLGLRVHGRKALRKFSKGMTQRLGLCQALLNEPAVLVLDEPMSGLDPIGRADVKHILREERARGATILMTSHVLAETEPLCDRVAILHRGRVLEMGSVKAILESDVLEWEITTDALPDQRMSLLREAGHRVDSVGSRWVVRVLDAGALQGILRTLTEERVFIRSVEPRRESLEEYFVRVLEADGVGTASGRESGGRS</sequence>
<dbReference type="CDD" id="cd03230">
    <property type="entry name" value="ABC_DR_subfamily_A"/>
    <property type="match status" value="1"/>
</dbReference>
<dbReference type="GO" id="GO:0005524">
    <property type="term" value="F:ATP binding"/>
    <property type="evidence" value="ECO:0007669"/>
    <property type="project" value="UniProtKB-KW"/>
</dbReference>
<dbReference type="EMBL" id="VBOU01000083">
    <property type="protein sequence ID" value="TMQ53611.1"/>
    <property type="molecule type" value="Genomic_DNA"/>
</dbReference>
<dbReference type="Pfam" id="PF00005">
    <property type="entry name" value="ABC_tran"/>
    <property type="match status" value="1"/>
</dbReference>
<proteinExistence type="inferred from homology"/>
<keyword evidence="4 6" id="KW-0067">ATP-binding</keyword>
<dbReference type="SUPFAM" id="SSF52540">
    <property type="entry name" value="P-loop containing nucleoside triphosphate hydrolases"/>
    <property type="match status" value="1"/>
</dbReference>
<evidence type="ECO:0000256" key="4">
    <source>
        <dbReference type="ARBA" id="ARBA00022840"/>
    </source>
</evidence>
<keyword evidence="3" id="KW-0547">Nucleotide-binding</keyword>